<keyword evidence="5 6" id="KW-0472">Membrane</keyword>
<accession>A0A0H3A9P1</accession>
<dbReference type="EMBL" id="CP000527">
    <property type="protein sequence ID" value="ABM29081.1"/>
    <property type="molecule type" value="Genomic_DNA"/>
</dbReference>
<comment type="subcellular location">
    <subcellularLocation>
        <location evidence="1">Cell membrane</location>
        <topology evidence="1">Multi-pass membrane protein</topology>
    </subcellularLocation>
</comment>
<evidence type="ECO:0000256" key="2">
    <source>
        <dbReference type="ARBA" id="ARBA00022475"/>
    </source>
</evidence>
<feature type="transmembrane region" description="Helical" evidence="6">
    <location>
        <begin position="92"/>
        <end position="110"/>
    </location>
</feature>
<dbReference type="AlphaFoldDB" id="A0A0H3A9P1"/>
<evidence type="ECO:0000256" key="3">
    <source>
        <dbReference type="ARBA" id="ARBA00022692"/>
    </source>
</evidence>
<evidence type="ECO:0000256" key="1">
    <source>
        <dbReference type="ARBA" id="ARBA00004651"/>
    </source>
</evidence>
<dbReference type="KEGG" id="dvl:Dvul_2065"/>
<dbReference type="GO" id="GO:0005886">
    <property type="term" value="C:plasma membrane"/>
    <property type="evidence" value="ECO:0007669"/>
    <property type="project" value="UniProtKB-SubCell"/>
</dbReference>
<evidence type="ECO:0000313" key="8">
    <source>
        <dbReference type="Proteomes" id="UP000009173"/>
    </source>
</evidence>
<evidence type="ECO:0008006" key="9">
    <source>
        <dbReference type="Google" id="ProtNLM"/>
    </source>
</evidence>
<evidence type="ECO:0000256" key="6">
    <source>
        <dbReference type="SAM" id="Phobius"/>
    </source>
</evidence>
<dbReference type="Proteomes" id="UP000009173">
    <property type="component" value="Chromosome"/>
</dbReference>
<keyword evidence="3 6" id="KW-0812">Transmembrane</keyword>
<keyword evidence="4 6" id="KW-1133">Transmembrane helix</keyword>
<reference evidence="8" key="1">
    <citation type="journal article" date="2009" name="Environ. Microbiol.">
        <title>Contribution of mobile genetic elements to Desulfovibrio vulgaris genome plasticity.</title>
        <authorList>
            <person name="Walker C.B."/>
            <person name="Stolyar S."/>
            <person name="Chivian D."/>
            <person name="Pinel N."/>
            <person name="Gabster J.A."/>
            <person name="Dehal P.S."/>
            <person name="He Z."/>
            <person name="Yang Z.K."/>
            <person name="Yen H.C."/>
            <person name="Zhou J."/>
            <person name="Wall J.D."/>
            <person name="Hazen T.C."/>
            <person name="Arkin A.P."/>
            <person name="Stahl D.A."/>
        </authorList>
    </citation>
    <scope>NUCLEOTIDE SEQUENCE [LARGE SCALE GENOMIC DNA]</scope>
    <source>
        <strain evidence="8">DP4</strain>
    </source>
</reference>
<evidence type="ECO:0000256" key="4">
    <source>
        <dbReference type="ARBA" id="ARBA00022989"/>
    </source>
</evidence>
<name>A0A0H3A9P1_NITV4</name>
<feature type="transmembrane region" description="Helical" evidence="6">
    <location>
        <begin position="25"/>
        <end position="44"/>
    </location>
</feature>
<feature type="transmembrane region" description="Helical" evidence="6">
    <location>
        <begin position="116"/>
        <end position="134"/>
    </location>
</feature>
<dbReference type="HOGENOM" id="CLU_145872_0_0_7"/>
<feature type="transmembrane region" description="Helical" evidence="6">
    <location>
        <begin position="50"/>
        <end position="72"/>
    </location>
</feature>
<protein>
    <recommendedName>
        <fullName evidence="9">ATP synthase I chain</fullName>
    </recommendedName>
</protein>
<evidence type="ECO:0000256" key="5">
    <source>
        <dbReference type="ARBA" id="ARBA00023136"/>
    </source>
</evidence>
<keyword evidence="2" id="KW-1003">Cell membrane</keyword>
<gene>
    <name evidence="7" type="ordered locus">Dvul_2065</name>
</gene>
<evidence type="ECO:0000313" key="7">
    <source>
        <dbReference type="EMBL" id="ABM29081.1"/>
    </source>
</evidence>
<sequence length="144" mass="16204">MLRSSVRRIDEMLWRRGFRAQEVRVVLRNQLLVTAVSLLAGLGLGWINGWLFWFGVGAVLSTFNFYAVARFVQQVVYKPYDRSMMYGMLFRFYGRLGLTGLILFGLIVWLKVSVSALVAGLSTIVAAIAVWGLLRLAGQNVKEA</sequence>
<dbReference type="InterPro" id="IPR005598">
    <property type="entry name" value="ATP_synth_I"/>
</dbReference>
<organism evidence="7 8">
    <name type="scientific">Nitratidesulfovibrio vulgaris (strain DP4)</name>
    <name type="common">Desulfovibrio vulgaris</name>
    <dbReference type="NCBI Taxonomy" id="391774"/>
    <lineage>
        <taxon>Bacteria</taxon>
        <taxon>Pseudomonadati</taxon>
        <taxon>Thermodesulfobacteriota</taxon>
        <taxon>Desulfovibrionia</taxon>
        <taxon>Desulfovibrionales</taxon>
        <taxon>Desulfovibrionaceae</taxon>
        <taxon>Nitratidesulfovibrio</taxon>
    </lineage>
</organism>
<proteinExistence type="predicted"/>
<dbReference type="Pfam" id="PF03899">
    <property type="entry name" value="ATP-synt_I"/>
    <property type="match status" value="1"/>
</dbReference>
<dbReference type="RefSeq" id="WP_011792633.1">
    <property type="nucleotide sequence ID" value="NC_008751.1"/>
</dbReference>